<dbReference type="EMBL" id="BJHW01000002">
    <property type="protein sequence ID" value="GDY59617.1"/>
    <property type="molecule type" value="Genomic_DNA"/>
</dbReference>
<keyword evidence="1" id="KW-0812">Transmembrane</keyword>
<sequence>MPSPPTSITTRLAARLHTLARDDRGYTSETVIWIALLSALALSVGALIGPEIVDAARNIRFK</sequence>
<organism evidence="2 3">
    <name type="scientific">Streptomyces violaceusniger</name>
    <dbReference type="NCBI Taxonomy" id="68280"/>
    <lineage>
        <taxon>Bacteria</taxon>
        <taxon>Bacillati</taxon>
        <taxon>Actinomycetota</taxon>
        <taxon>Actinomycetes</taxon>
        <taxon>Kitasatosporales</taxon>
        <taxon>Streptomycetaceae</taxon>
        <taxon>Streptomyces</taxon>
        <taxon>Streptomyces violaceusniger group</taxon>
    </lineage>
</organism>
<protein>
    <recommendedName>
        <fullName evidence="4">Integral membrane protein</fullName>
    </recommendedName>
</protein>
<name>A0A4D4LMR2_STRVO</name>
<evidence type="ECO:0000313" key="3">
    <source>
        <dbReference type="Proteomes" id="UP000301309"/>
    </source>
</evidence>
<dbReference type="RefSeq" id="WP_137981773.1">
    <property type="nucleotide sequence ID" value="NZ_BAAASO010000060.1"/>
</dbReference>
<evidence type="ECO:0008006" key="4">
    <source>
        <dbReference type="Google" id="ProtNLM"/>
    </source>
</evidence>
<evidence type="ECO:0000313" key="2">
    <source>
        <dbReference type="EMBL" id="GDY59617.1"/>
    </source>
</evidence>
<gene>
    <name evidence="2" type="ORF">SVIO_102400</name>
</gene>
<reference evidence="2 3" key="1">
    <citation type="journal article" date="2020" name="Int. J. Syst. Evol. Microbiol.">
        <title>Reclassification of Streptomyces castelarensis and Streptomyces sporoclivatus as later heterotypic synonyms of Streptomyces antimycoticus.</title>
        <authorList>
            <person name="Komaki H."/>
            <person name="Tamura T."/>
        </authorList>
    </citation>
    <scope>NUCLEOTIDE SEQUENCE [LARGE SCALE GENOMIC DNA]</scope>
    <source>
        <strain evidence="2 3">NBRC 13459</strain>
    </source>
</reference>
<accession>A0A4D4LMR2</accession>
<comment type="caution">
    <text evidence="2">The sequence shown here is derived from an EMBL/GenBank/DDBJ whole genome shotgun (WGS) entry which is preliminary data.</text>
</comment>
<proteinExistence type="predicted"/>
<keyword evidence="1" id="KW-0472">Membrane</keyword>
<dbReference type="AlphaFoldDB" id="A0A4D4LMR2"/>
<evidence type="ECO:0000256" key="1">
    <source>
        <dbReference type="SAM" id="Phobius"/>
    </source>
</evidence>
<keyword evidence="3" id="KW-1185">Reference proteome</keyword>
<dbReference type="Proteomes" id="UP000301309">
    <property type="component" value="Unassembled WGS sequence"/>
</dbReference>
<feature type="transmembrane region" description="Helical" evidence="1">
    <location>
        <begin position="31"/>
        <end position="53"/>
    </location>
</feature>
<keyword evidence="1" id="KW-1133">Transmembrane helix</keyword>